<dbReference type="Proteomes" id="UP000887581">
    <property type="component" value="Unplaced"/>
</dbReference>
<evidence type="ECO:0000256" key="1">
    <source>
        <dbReference type="SAM" id="Phobius"/>
    </source>
</evidence>
<keyword evidence="2" id="KW-1185">Reference proteome</keyword>
<evidence type="ECO:0000313" key="2">
    <source>
        <dbReference type="Proteomes" id="UP000887581"/>
    </source>
</evidence>
<accession>A0A915PZ07</accession>
<feature type="transmembrane region" description="Helical" evidence="1">
    <location>
        <begin position="12"/>
        <end position="35"/>
    </location>
</feature>
<reference evidence="3" key="1">
    <citation type="submission" date="2022-11" db="UniProtKB">
        <authorList>
            <consortium name="WormBaseParasite"/>
        </authorList>
    </citation>
    <scope>IDENTIFICATION</scope>
</reference>
<sequence length="233" mass="26471">MFLNINWYQRSSAHGTLITTPLMATLLFSLVLLPIESSHLFDLNRHFSDYEQLISDVESEKQRLQQRTKVTRASSSDSSVEGDEKLQKINLTLVRYKAHRAESGKEFIDQAYINGSQGNIRNISEKQFREILERILHKHLELARKKIAYANNSANSFIYQNKTSVNPTNIPAPIDYSKPYVIKCDSRGSCYASPLNDDEVPPLPSYNRALTCPTYPLSVINTSTTTQIRLTGN</sequence>
<keyword evidence="1" id="KW-1133">Transmembrane helix</keyword>
<proteinExistence type="predicted"/>
<keyword evidence="1" id="KW-0472">Membrane</keyword>
<evidence type="ECO:0000313" key="3">
    <source>
        <dbReference type="WBParaSite" id="sdigi.contig38.g2578.t1"/>
    </source>
</evidence>
<keyword evidence="1" id="KW-0812">Transmembrane</keyword>
<dbReference type="AlphaFoldDB" id="A0A915PZ07"/>
<dbReference type="WBParaSite" id="sdigi.contig38.g2578.t1">
    <property type="protein sequence ID" value="sdigi.contig38.g2578.t1"/>
    <property type="gene ID" value="sdigi.contig38.g2578"/>
</dbReference>
<name>A0A915PZ07_9BILA</name>
<protein>
    <submittedName>
        <fullName evidence="3">Uncharacterized protein</fullName>
    </submittedName>
</protein>
<organism evidence="2 3">
    <name type="scientific">Setaria digitata</name>
    <dbReference type="NCBI Taxonomy" id="48799"/>
    <lineage>
        <taxon>Eukaryota</taxon>
        <taxon>Metazoa</taxon>
        <taxon>Ecdysozoa</taxon>
        <taxon>Nematoda</taxon>
        <taxon>Chromadorea</taxon>
        <taxon>Rhabditida</taxon>
        <taxon>Spirurina</taxon>
        <taxon>Spiruromorpha</taxon>
        <taxon>Filarioidea</taxon>
        <taxon>Setariidae</taxon>
        <taxon>Setaria</taxon>
    </lineage>
</organism>